<accession>A0AA88AL52</accession>
<dbReference type="InterPro" id="IPR036691">
    <property type="entry name" value="Endo/exonu/phosph_ase_sf"/>
</dbReference>
<keyword evidence="2" id="KW-1185">Reference proteome</keyword>
<dbReference type="EMBL" id="BTGU01000043">
    <property type="protein sequence ID" value="GMN52732.1"/>
    <property type="molecule type" value="Genomic_DNA"/>
</dbReference>
<comment type="caution">
    <text evidence="1">The sequence shown here is derived from an EMBL/GenBank/DDBJ whole genome shotgun (WGS) entry which is preliminary data.</text>
</comment>
<evidence type="ECO:0000313" key="1">
    <source>
        <dbReference type="EMBL" id="GMN52732.1"/>
    </source>
</evidence>
<dbReference type="Proteomes" id="UP001187192">
    <property type="component" value="Unassembled WGS sequence"/>
</dbReference>
<reference evidence="1" key="1">
    <citation type="submission" date="2023-07" db="EMBL/GenBank/DDBJ databases">
        <title>draft genome sequence of fig (Ficus carica).</title>
        <authorList>
            <person name="Takahashi T."/>
            <person name="Nishimura K."/>
        </authorList>
    </citation>
    <scope>NUCLEOTIDE SEQUENCE</scope>
</reference>
<dbReference type="PANTHER" id="PTHR33710:SF71">
    <property type="entry name" value="ENDONUCLEASE_EXONUCLEASE_PHOSPHATASE DOMAIN-CONTAINING PROTEIN"/>
    <property type="match status" value="1"/>
</dbReference>
<proteinExistence type="predicted"/>
<name>A0AA88AL52_FICCA</name>
<organism evidence="1 2">
    <name type="scientific">Ficus carica</name>
    <name type="common">Common fig</name>
    <dbReference type="NCBI Taxonomy" id="3494"/>
    <lineage>
        <taxon>Eukaryota</taxon>
        <taxon>Viridiplantae</taxon>
        <taxon>Streptophyta</taxon>
        <taxon>Embryophyta</taxon>
        <taxon>Tracheophyta</taxon>
        <taxon>Spermatophyta</taxon>
        <taxon>Magnoliopsida</taxon>
        <taxon>eudicotyledons</taxon>
        <taxon>Gunneridae</taxon>
        <taxon>Pentapetalae</taxon>
        <taxon>rosids</taxon>
        <taxon>fabids</taxon>
        <taxon>Rosales</taxon>
        <taxon>Moraceae</taxon>
        <taxon>Ficeae</taxon>
        <taxon>Ficus</taxon>
    </lineage>
</organism>
<gene>
    <name evidence="1" type="ORF">TIFTF001_021876</name>
</gene>
<dbReference type="PANTHER" id="PTHR33710">
    <property type="entry name" value="BNAC02G09200D PROTEIN"/>
    <property type="match status" value="1"/>
</dbReference>
<dbReference type="Gene3D" id="3.60.10.10">
    <property type="entry name" value="Endonuclease/exonuclease/phosphatase"/>
    <property type="match status" value="1"/>
</dbReference>
<dbReference type="AlphaFoldDB" id="A0AA88AL52"/>
<protein>
    <submittedName>
        <fullName evidence="1">Uncharacterized protein</fullName>
    </submittedName>
</protein>
<sequence length="174" mass="19838">MLESPPGPEVSIEFAANNSLHRTTFAPASVFYRVLSSFIDSCGFIDISTQDYFFTWTNGRGTRSHVEQRLDRCLCTQEWLDAWDVFTVTTLTRDVSIHSPLLINAANAVPRGPISFRFSSAWCHGDQFIPLIQQKISNEGFSEALFQEEIEAKKILEDKLNTQESFLRDKARVR</sequence>
<evidence type="ECO:0000313" key="2">
    <source>
        <dbReference type="Proteomes" id="UP001187192"/>
    </source>
</evidence>
<dbReference type="SUPFAM" id="SSF56219">
    <property type="entry name" value="DNase I-like"/>
    <property type="match status" value="1"/>
</dbReference>